<evidence type="ECO:0000256" key="7">
    <source>
        <dbReference type="ARBA" id="ARBA00041375"/>
    </source>
</evidence>
<dbReference type="SUPFAM" id="SSF54189">
    <property type="entry name" value="Ribosomal proteins S24e, L23 and L15e"/>
    <property type="match status" value="1"/>
</dbReference>
<keyword evidence="4" id="KW-0496">Mitochondrion</keyword>
<evidence type="ECO:0000256" key="4">
    <source>
        <dbReference type="ARBA" id="ARBA00023128"/>
    </source>
</evidence>
<dbReference type="PANTHER" id="PTHR12059:SF5">
    <property type="entry name" value="LARGE RIBOSOMAL SUBUNIT PROTEIN UL23M"/>
    <property type="match status" value="1"/>
</dbReference>
<dbReference type="InterPro" id="IPR012677">
    <property type="entry name" value="Nucleotide-bd_a/b_plait_sf"/>
</dbReference>
<evidence type="ECO:0000256" key="1">
    <source>
        <dbReference type="ARBA" id="ARBA00004173"/>
    </source>
</evidence>
<evidence type="ECO:0000256" key="3">
    <source>
        <dbReference type="ARBA" id="ARBA00022980"/>
    </source>
</evidence>
<dbReference type="GO" id="GO:0005762">
    <property type="term" value="C:mitochondrial large ribosomal subunit"/>
    <property type="evidence" value="ECO:0007669"/>
    <property type="project" value="TreeGrafter"/>
</dbReference>
<keyword evidence="9" id="KW-1185">Reference proteome</keyword>
<dbReference type="OrthoDB" id="275582at2759"/>
<proteinExistence type="inferred from homology"/>
<protein>
    <recommendedName>
        <fullName evidence="6">Large ribosomal subunit protein uL23m</fullName>
    </recommendedName>
    <alternativeName>
        <fullName evidence="7">39S ribosomal protein L23, mitochondrial</fullName>
    </alternativeName>
</protein>
<dbReference type="Gene3D" id="3.30.70.330">
    <property type="match status" value="1"/>
</dbReference>
<keyword evidence="3" id="KW-0689">Ribosomal protein</keyword>
<organism evidence="8 9">
    <name type="scientific">Acanthosepion pharaonis</name>
    <name type="common">Pharaoh cuttlefish</name>
    <name type="synonym">Sepia pharaonis</name>
    <dbReference type="NCBI Taxonomy" id="158019"/>
    <lineage>
        <taxon>Eukaryota</taxon>
        <taxon>Metazoa</taxon>
        <taxon>Spiralia</taxon>
        <taxon>Lophotrochozoa</taxon>
        <taxon>Mollusca</taxon>
        <taxon>Cephalopoda</taxon>
        <taxon>Coleoidea</taxon>
        <taxon>Decapodiformes</taxon>
        <taxon>Sepiida</taxon>
        <taxon>Sepiina</taxon>
        <taxon>Sepiidae</taxon>
        <taxon>Acanthosepion</taxon>
    </lineage>
</organism>
<evidence type="ECO:0000313" key="8">
    <source>
        <dbReference type="EMBL" id="CAE1229956.1"/>
    </source>
</evidence>
<dbReference type="FunFam" id="3.30.70.330:FF:000284">
    <property type="entry name" value="39S ribosomal protein L23, mitochondrial"/>
    <property type="match status" value="1"/>
</dbReference>
<gene>
    <name evidence="8" type="ORF">SPHA_17523</name>
</gene>
<dbReference type="AlphaFoldDB" id="A0A812BIZ8"/>
<comment type="caution">
    <text evidence="8">The sequence shown here is derived from an EMBL/GenBank/DDBJ whole genome shotgun (WGS) entry which is preliminary data.</text>
</comment>
<comment type="similarity">
    <text evidence="2">Belongs to the universal ribosomal protein uL23 family.</text>
</comment>
<dbReference type="GO" id="GO:0003735">
    <property type="term" value="F:structural constituent of ribosome"/>
    <property type="evidence" value="ECO:0007669"/>
    <property type="project" value="InterPro"/>
</dbReference>
<dbReference type="Proteomes" id="UP000597762">
    <property type="component" value="Unassembled WGS sequence"/>
</dbReference>
<evidence type="ECO:0000256" key="5">
    <source>
        <dbReference type="ARBA" id="ARBA00023274"/>
    </source>
</evidence>
<accession>A0A812BIZ8</accession>
<evidence type="ECO:0000256" key="6">
    <source>
        <dbReference type="ARBA" id="ARBA00039977"/>
    </source>
</evidence>
<comment type="subcellular location">
    <subcellularLocation>
        <location evidence="1">Mitochondrion</location>
    </subcellularLocation>
</comment>
<evidence type="ECO:0000256" key="2">
    <source>
        <dbReference type="ARBA" id="ARBA00006700"/>
    </source>
</evidence>
<dbReference type="Pfam" id="PF00276">
    <property type="entry name" value="Ribosomal_L23"/>
    <property type="match status" value="1"/>
</dbReference>
<dbReference type="InterPro" id="IPR013025">
    <property type="entry name" value="Ribosomal_uL23-like"/>
</dbReference>
<dbReference type="GO" id="GO:0032543">
    <property type="term" value="P:mitochondrial translation"/>
    <property type="evidence" value="ECO:0007669"/>
    <property type="project" value="TreeGrafter"/>
</dbReference>
<dbReference type="PANTHER" id="PTHR12059">
    <property type="entry name" value="RIBOSOMAL PROTEIN L23-RELATED"/>
    <property type="match status" value="1"/>
</dbReference>
<dbReference type="InterPro" id="IPR012678">
    <property type="entry name" value="Ribosomal_uL23/eL15/eS24_sf"/>
</dbReference>
<reference evidence="8" key="1">
    <citation type="submission" date="2021-01" db="EMBL/GenBank/DDBJ databases">
        <authorList>
            <person name="Li R."/>
            <person name="Bekaert M."/>
        </authorList>
    </citation>
    <scope>NUCLEOTIDE SEQUENCE</scope>
    <source>
        <strain evidence="8">Farmed</strain>
    </source>
</reference>
<name>A0A812BIZ8_ACAPH</name>
<sequence length="159" mass="19267">MAHRIALWKRFVPKYPIYWKGNPQLRVFLPQFWMKLIHPKRKVPSNHVHFIVHPQMSKIDIKNYLEKIYKVPVLSVATQIIQGKEVKHPEKPFTAFREDDHKLAFVVLDKDETFEFPDIFEGKAPYSETELKDYKKMSNEQKREQQKNWDKIMIPSWFR</sequence>
<dbReference type="EMBL" id="CAHIKZ030000625">
    <property type="protein sequence ID" value="CAE1229956.1"/>
    <property type="molecule type" value="Genomic_DNA"/>
</dbReference>
<evidence type="ECO:0000313" key="9">
    <source>
        <dbReference type="Proteomes" id="UP000597762"/>
    </source>
</evidence>
<keyword evidence="5" id="KW-0687">Ribonucleoprotein</keyword>